<gene>
    <name evidence="2" type="ORF">M8330_01330</name>
</gene>
<dbReference type="Proteomes" id="UP001139485">
    <property type="component" value="Unassembled WGS sequence"/>
</dbReference>
<dbReference type="InterPro" id="IPR029033">
    <property type="entry name" value="His_PPase_superfam"/>
</dbReference>
<evidence type="ECO:0000313" key="2">
    <source>
        <dbReference type="EMBL" id="MCM0618933.1"/>
    </source>
</evidence>
<dbReference type="PANTHER" id="PTHR20935">
    <property type="entry name" value="PHOSPHOGLYCERATE MUTASE-RELATED"/>
    <property type="match status" value="1"/>
</dbReference>
<organism evidence="2 3">
    <name type="scientific">Nocardioides bruguierae</name>
    <dbReference type="NCBI Taxonomy" id="2945102"/>
    <lineage>
        <taxon>Bacteria</taxon>
        <taxon>Bacillati</taxon>
        <taxon>Actinomycetota</taxon>
        <taxon>Actinomycetes</taxon>
        <taxon>Propionibacteriales</taxon>
        <taxon>Nocardioidaceae</taxon>
        <taxon>Nocardioides</taxon>
    </lineage>
</organism>
<sequence>MPIPPASPSRRLVLLRHAQAEQLGSSDHERALTARGSRNAVAAGRWLAEQGVSPEVALVSSARRTRSTWAGVADGAGWSLDPVVEDGLYESGPASVLDLVWATDDAVRTLLVVGHNPTMAMLASTLDDGEGDPDAGNALALGYPPASVAVLNVPGGWTSVQQAALRLTAFHTARG</sequence>
<dbReference type="InterPro" id="IPR051021">
    <property type="entry name" value="Mito_Ser/Thr_phosphatase"/>
</dbReference>
<dbReference type="EMBL" id="JAMOIL010000001">
    <property type="protein sequence ID" value="MCM0618933.1"/>
    <property type="molecule type" value="Genomic_DNA"/>
</dbReference>
<dbReference type="GO" id="GO:0016787">
    <property type="term" value="F:hydrolase activity"/>
    <property type="evidence" value="ECO:0007669"/>
    <property type="project" value="UniProtKB-KW"/>
</dbReference>
<dbReference type="SUPFAM" id="SSF53254">
    <property type="entry name" value="Phosphoglycerate mutase-like"/>
    <property type="match status" value="1"/>
</dbReference>
<proteinExistence type="predicted"/>
<evidence type="ECO:0000256" key="1">
    <source>
        <dbReference type="ARBA" id="ARBA00022801"/>
    </source>
</evidence>
<dbReference type="Pfam" id="PF00300">
    <property type="entry name" value="His_Phos_1"/>
    <property type="match status" value="1"/>
</dbReference>
<reference evidence="2" key="1">
    <citation type="submission" date="2022-05" db="EMBL/GenBank/DDBJ databases">
        <authorList>
            <person name="Tuo L."/>
        </authorList>
    </citation>
    <scope>NUCLEOTIDE SEQUENCE</scope>
    <source>
        <strain evidence="2">BSK12Z-4</strain>
    </source>
</reference>
<dbReference type="PANTHER" id="PTHR20935:SF1">
    <property type="entry name" value="SLL1549 PROTEIN"/>
    <property type="match status" value="1"/>
</dbReference>
<keyword evidence="3" id="KW-1185">Reference proteome</keyword>
<comment type="caution">
    <text evidence="2">The sequence shown here is derived from an EMBL/GenBank/DDBJ whole genome shotgun (WGS) entry which is preliminary data.</text>
</comment>
<dbReference type="InterPro" id="IPR013078">
    <property type="entry name" value="His_Pase_superF_clade-1"/>
</dbReference>
<name>A0A9X2D492_9ACTN</name>
<keyword evidence="1" id="KW-0378">Hydrolase</keyword>
<evidence type="ECO:0000313" key="3">
    <source>
        <dbReference type="Proteomes" id="UP001139485"/>
    </source>
</evidence>
<dbReference type="SMART" id="SM00855">
    <property type="entry name" value="PGAM"/>
    <property type="match status" value="1"/>
</dbReference>
<dbReference type="Gene3D" id="3.40.50.1240">
    <property type="entry name" value="Phosphoglycerate mutase-like"/>
    <property type="match status" value="1"/>
</dbReference>
<dbReference type="CDD" id="cd07067">
    <property type="entry name" value="HP_PGM_like"/>
    <property type="match status" value="1"/>
</dbReference>
<dbReference type="AlphaFoldDB" id="A0A9X2D492"/>
<protein>
    <submittedName>
        <fullName evidence="2">Histidine phosphatase family protein</fullName>
    </submittedName>
</protein>
<dbReference type="RefSeq" id="WP_250825869.1">
    <property type="nucleotide sequence ID" value="NZ_JAMOIL010000001.1"/>
</dbReference>
<accession>A0A9X2D492</accession>